<dbReference type="InterPro" id="IPR013325">
    <property type="entry name" value="RNA_pol_sigma_r2"/>
</dbReference>
<dbReference type="OrthoDB" id="9784272at2"/>
<dbReference type="Pfam" id="PF08281">
    <property type="entry name" value="Sigma70_r4_2"/>
    <property type="match status" value="1"/>
</dbReference>
<dbReference type="Proteomes" id="UP000199423">
    <property type="component" value="Unassembled WGS sequence"/>
</dbReference>
<dbReference type="SUPFAM" id="SSF88946">
    <property type="entry name" value="Sigma2 domain of RNA polymerase sigma factors"/>
    <property type="match status" value="1"/>
</dbReference>
<feature type="domain" description="RNA polymerase sigma factor 70 region 4 type 2" evidence="8">
    <location>
        <begin position="119"/>
        <end position="171"/>
    </location>
</feature>
<dbReference type="SUPFAM" id="SSF88659">
    <property type="entry name" value="Sigma3 and sigma4 domains of RNA polymerase sigma factors"/>
    <property type="match status" value="1"/>
</dbReference>
<dbReference type="InterPro" id="IPR039425">
    <property type="entry name" value="RNA_pol_sigma-70-like"/>
</dbReference>
<dbReference type="CDD" id="cd06171">
    <property type="entry name" value="Sigma70_r4"/>
    <property type="match status" value="1"/>
</dbReference>
<dbReference type="PROSITE" id="PS01063">
    <property type="entry name" value="SIGMA70_ECF"/>
    <property type="match status" value="1"/>
</dbReference>
<evidence type="ECO:0000313" key="9">
    <source>
        <dbReference type="EMBL" id="SFV26090.1"/>
    </source>
</evidence>
<evidence type="ECO:0000259" key="7">
    <source>
        <dbReference type="Pfam" id="PF04542"/>
    </source>
</evidence>
<dbReference type="Gene3D" id="1.10.1740.10">
    <property type="match status" value="1"/>
</dbReference>
<dbReference type="GO" id="GO:0016987">
    <property type="term" value="F:sigma factor activity"/>
    <property type="evidence" value="ECO:0007669"/>
    <property type="project" value="UniProtKB-KW"/>
</dbReference>
<organism evidence="9 10">
    <name type="scientific">Hyphomicrobium facile</name>
    <dbReference type="NCBI Taxonomy" id="51670"/>
    <lineage>
        <taxon>Bacteria</taxon>
        <taxon>Pseudomonadati</taxon>
        <taxon>Pseudomonadota</taxon>
        <taxon>Alphaproteobacteria</taxon>
        <taxon>Hyphomicrobiales</taxon>
        <taxon>Hyphomicrobiaceae</taxon>
        <taxon>Hyphomicrobium</taxon>
    </lineage>
</organism>
<evidence type="ECO:0000259" key="8">
    <source>
        <dbReference type="Pfam" id="PF08281"/>
    </source>
</evidence>
<dbReference type="Pfam" id="PF04542">
    <property type="entry name" value="Sigma70_r2"/>
    <property type="match status" value="1"/>
</dbReference>
<keyword evidence="5 6" id="KW-0804">Transcription</keyword>
<sequence length="180" mass="20737">MSDSDNLLQIANQKDRLAFQQLFQKYAPRVKSFMMRHGADANTAEELAQETLLAVWRKANLYSSERGSVTTWIFTIARNLRIDRLRKEEMWVELPDGYDQEASMDAQPDEVVSDEERRLNMHRALDALPRDQYQVVVLSFIDGLSHREIAERLGLPVGTVKSRIRLAYLKLRATVGAQDE</sequence>
<proteinExistence type="inferred from homology"/>
<keyword evidence="3 6" id="KW-0731">Sigma factor</keyword>
<dbReference type="InterPro" id="IPR007627">
    <property type="entry name" value="RNA_pol_sigma70_r2"/>
</dbReference>
<dbReference type="EMBL" id="FPCH01000001">
    <property type="protein sequence ID" value="SFV26090.1"/>
    <property type="molecule type" value="Genomic_DNA"/>
</dbReference>
<evidence type="ECO:0000256" key="4">
    <source>
        <dbReference type="ARBA" id="ARBA00023125"/>
    </source>
</evidence>
<name>A0A1I7MUL4_9HYPH</name>
<keyword evidence="2 6" id="KW-0805">Transcription regulation</keyword>
<dbReference type="InterPro" id="IPR036388">
    <property type="entry name" value="WH-like_DNA-bd_sf"/>
</dbReference>
<gene>
    <name evidence="9" type="ORF">SAMN04488557_0321</name>
</gene>
<evidence type="ECO:0000313" key="10">
    <source>
        <dbReference type="Proteomes" id="UP000199423"/>
    </source>
</evidence>
<dbReference type="InterPro" id="IPR013324">
    <property type="entry name" value="RNA_pol_sigma_r3/r4-like"/>
</dbReference>
<dbReference type="AlphaFoldDB" id="A0A1I7MUL4"/>
<dbReference type="PANTHER" id="PTHR43133:SF62">
    <property type="entry name" value="RNA POLYMERASE SIGMA FACTOR SIGZ"/>
    <property type="match status" value="1"/>
</dbReference>
<dbReference type="PANTHER" id="PTHR43133">
    <property type="entry name" value="RNA POLYMERASE ECF-TYPE SIGMA FACTO"/>
    <property type="match status" value="1"/>
</dbReference>
<evidence type="ECO:0000256" key="3">
    <source>
        <dbReference type="ARBA" id="ARBA00023082"/>
    </source>
</evidence>
<evidence type="ECO:0000256" key="6">
    <source>
        <dbReference type="RuleBase" id="RU000716"/>
    </source>
</evidence>
<evidence type="ECO:0000256" key="5">
    <source>
        <dbReference type="ARBA" id="ARBA00023163"/>
    </source>
</evidence>
<dbReference type="GO" id="GO:0003677">
    <property type="term" value="F:DNA binding"/>
    <property type="evidence" value="ECO:0007669"/>
    <property type="project" value="UniProtKB-KW"/>
</dbReference>
<dbReference type="RefSeq" id="WP_092866115.1">
    <property type="nucleotide sequence ID" value="NZ_FPCH01000001.1"/>
</dbReference>
<dbReference type="STRING" id="51670.SAMN04488557_0321"/>
<dbReference type="NCBIfam" id="TIGR02937">
    <property type="entry name" value="sigma70-ECF"/>
    <property type="match status" value="1"/>
</dbReference>
<dbReference type="InterPro" id="IPR013249">
    <property type="entry name" value="RNA_pol_sigma70_r4_t2"/>
</dbReference>
<dbReference type="GO" id="GO:0006352">
    <property type="term" value="P:DNA-templated transcription initiation"/>
    <property type="evidence" value="ECO:0007669"/>
    <property type="project" value="InterPro"/>
</dbReference>
<keyword evidence="4 6" id="KW-0238">DNA-binding</keyword>
<keyword evidence="10" id="KW-1185">Reference proteome</keyword>
<comment type="similarity">
    <text evidence="1 6">Belongs to the sigma-70 factor family. ECF subfamily.</text>
</comment>
<dbReference type="Gene3D" id="1.10.10.10">
    <property type="entry name" value="Winged helix-like DNA-binding domain superfamily/Winged helix DNA-binding domain"/>
    <property type="match status" value="1"/>
</dbReference>
<dbReference type="InterPro" id="IPR014284">
    <property type="entry name" value="RNA_pol_sigma-70_dom"/>
</dbReference>
<evidence type="ECO:0000256" key="2">
    <source>
        <dbReference type="ARBA" id="ARBA00023015"/>
    </source>
</evidence>
<dbReference type="InterPro" id="IPR000838">
    <property type="entry name" value="RNA_pol_sigma70_ECF_CS"/>
</dbReference>
<protein>
    <recommendedName>
        <fullName evidence="6">RNA polymerase sigma factor</fullName>
    </recommendedName>
</protein>
<feature type="domain" description="RNA polymerase sigma-70 region 2" evidence="7">
    <location>
        <begin position="22"/>
        <end position="88"/>
    </location>
</feature>
<evidence type="ECO:0000256" key="1">
    <source>
        <dbReference type="ARBA" id="ARBA00010641"/>
    </source>
</evidence>
<accession>A0A1I7MUL4</accession>
<reference evidence="10" key="1">
    <citation type="submission" date="2016-10" db="EMBL/GenBank/DDBJ databases">
        <authorList>
            <person name="Varghese N."/>
            <person name="Submissions S."/>
        </authorList>
    </citation>
    <scope>NUCLEOTIDE SEQUENCE [LARGE SCALE GENOMIC DNA]</scope>
    <source>
        <strain evidence="10">DSM 1565</strain>
    </source>
</reference>